<dbReference type="Gene3D" id="3.40.50.1820">
    <property type="entry name" value="alpha/beta hydrolase"/>
    <property type="match status" value="1"/>
</dbReference>
<evidence type="ECO:0000313" key="3">
    <source>
        <dbReference type="EMBL" id="KAJ6807004.1"/>
    </source>
</evidence>
<evidence type="ECO:0000313" key="5">
    <source>
        <dbReference type="Proteomes" id="UP001140949"/>
    </source>
</evidence>
<keyword evidence="5" id="KW-1185">Reference proteome</keyword>
<keyword evidence="1" id="KW-0456">Lyase</keyword>
<reference evidence="3" key="2">
    <citation type="submission" date="2023-04" db="EMBL/GenBank/DDBJ databases">
        <authorList>
            <person name="Bruccoleri R.E."/>
            <person name="Oakeley E.J."/>
            <person name="Faust A.-M."/>
            <person name="Dessus-Babus S."/>
            <person name="Altorfer M."/>
            <person name="Burckhardt D."/>
            <person name="Oertli M."/>
            <person name="Naumann U."/>
            <person name="Petersen F."/>
            <person name="Wong J."/>
        </authorList>
    </citation>
    <scope>NUCLEOTIDE SEQUENCE</scope>
    <source>
        <strain evidence="3">GSM-AAB239-AS_SAM_17_03QT</strain>
        <tissue evidence="3">Leaf</tissue>
    </source>
</reference>
<sequence>MSVISSTFESSLGLSSYVQFAHYLERQNVSICKMQNRELRAFTAHGLGTYKWLKDDVTTKTLRFFVPPLSETMEASVKDADVLLRHIQINHGIIQRVYKGEEVRSYRFTIDGEVSYCVKVIEAGVQKNNKVIVFLHGFLGTSRDWIPIMNAMSATARCISIDLPGHGNSQPHWHITKESKQRFDISVESVADILMKLICRITKEKVILVGYSMGARIALNMVLKYNKKVDGAVIISGSPGLRDEVTRRIRATQDEAKAQYLMTHGLVSFLETCLRDHPHFMKIVESRANHSDVQALAQSLSGLSIGRQISLWEELKNCKKPLLFVVGEKDTKFKDISRQMCAEMSHQGGEIDRQDETLCEMIVVPDSGHAVHLENPLPVINAMSRFLRRVYGR</sequence>
<dbReference type="AlphaFoldDB" id="A0AAX6ESF0"/>
<evidence type="ECO:0000313" key="4">
    <source>
        <dbReference type="EMBL" id="KAJ6808205.1"/>
    </source>
</evidence>
<comment type="caution">
    <text evidence="3">The sequence shown here is derived from an EMBL/GenBank/DDBJ whole genome shotgun (WGS) entry which is preliminary data.</text>
</comment>
<dbReference type="InterPro" id="IPR029058">
    <property type="entry name" value="AB_hydrolase_fold"/>
</dbReference>
<dbReference type="Pfam" id="PF00561">
    <property type="entry name" value="Abhydrolase_1"/>
    <property type="match status" value="1"/>
</dbReference>
<dbReference type="EMBL" id="JANAVB010034415">
    <property type="protein sequence ID" value="KAJ6807004.1"/>
    <property type="molecule type" value="Genomic_DNA"/>
</dbReference>
<name>A0AAX6ESF0_IRIPA</name>
<accession>A0AAX6ESF0</accession>
<dbReference type="PANTHER" id="PTHR42916:SF1">
    <property type="entry name" value="PROTEIN PHYLLO, CHLOROPLASTIC"/>
    <property type="match status" value="1"/>
</dbReference>
<proteinExistence type="predicted"/>
<protein>
    <submittedName>
        <fullName evidence="3">Protein PHYLLO, chloroplastic isoform X4</fullName>
    </submittedName>
</protein>
<feature type="domain" description="AB hydrolase-1" evidence="2">
    <location>
        <begin position="131"/>
        <end position="239"/>
    </location>
</feature>
<dbReference type="Proteomes" id="UP001140949">
    <property type="component" value="Unassembled WGS sequence"/>
</dbReference>
<evidence type="ECO:0000259" key="2">
    <source>
        <dbReference type="Pfam" id="PF00561"/>
    </source>
</evidence>
<organism evidence="3 5">
    <name type="scientific">Iris pallida</name>
    <name type="common">Sweet iris</name>
    <dbReference type="NCBI Taxonomy" id="29817"/>
    <lineage>
        <taxon>Eukaryota</taxon>
        <taxon>Viridiplantae</taxon>
        <taxon>Streptophyta</taxon>
        <taxon>Embryophyta</taxon>
        <taxon>Tracheophyta</taxon>
        <taxon>Spermatophyta</taxon>
        <taxon>Magnoliopsida</taxon>
        <taxon>Liliopsida</taxon>
        <taxon>Asparagales</taxon>
        <taxon>Iridaceae</taxon>
        <taxon>Iridoideae</taxon>
        <taxon>Irideae</taxon>
        <taxon>Iris</taxon>
    </lineage>
</organism>
<dbReference type="GO" id="GO:0016829">
    <property type="term" value="F:lyase activity"/>
    <property type="evidence" value="ECO:0007669"/>
    <property type="project" value="UniProtKB-KW"/>
</dbReference>
<gene>
    <name evidence="3" type="ORF">M6B38_106955</name>
    <name evidence="4" type="ORF">M6B38_167600</name>
</gene>
<evidence type="ECO:0000256" key="1">
    <source>
        <dbReference type="ARBA" id="ARBA00023239"/>
    </source>
</evidence>
<reference evidence="3" key="1">
    <citation type="journal article" date="2023" name="GigaByte">
        <title>Genome assembly of the bearded iris, Iris pallida Lam.</title>
        <authorList>
            <person name="Bruccoleri R.E."/>
            <person name="Oakeley E.J."/>
            <person name="Faust A.M.E."/>
            <person name="Altorfer M."/>
            <person name="Dessus-Babus S."/>
            <person name="Burckhardt D."/>
            <person name="Oertli M."/>
            <person name="Naumann U."/>
            <person name="Petersen F."/>
            <person name="Wong J."/>
        </authorList>
    </citation>
    <scope>NUCLEOTIDE SEQUENCE</scope>
    <source>
        <strain evidence="3">GSM-AAB239-AS_SAM_17_03QT</strain>
    </source>
</reference>
<dbReference type="EMBL" id="JANAVB010033420">
    <property type="protein sequence ID" value="KAJ6808205.1"/>
    <property type="molecule type" value="Genomic_DNA"/>
</dbReference>
<dbReference type="InterPro" id="IPR000073">
    <property type="entry name" value="AB_hydrolase_1"/>
</dbReference>
<dbReference type="PANTHER" id="PTHR42916">
    <property type="entry name" value="2-SUCCINYL-5-ENOLPYRUVYL-6-HYDROXY-3-CYCLOHEXENE-1-CARBOXYLATE SYNTHASE"/>
    <property type="match status" value="1"/>
</dbReference>
<dbReference type="SUPFAM" id="SSF53474">
    <property type="entry name" value="alpha/beta-Hydrolases"/>
    <property type="match status" value="1"/>
</dbReference>